<accession>M2XVL8</accession>
<protein>
    <recommendedName>
        <fullName evidence="2">peptidylprolyl isomerase</fullName>
        <ecNumber evidence="2">5.2.1.8</ecNumber>
    </recommendedName>
</protein>
<reference evidence="6" key="1">
    <citation type="journal article" date="2013" name="Science">
        <title>Gene transfer from bacteria and archaea facilitated evolution of an extremophilic eukaryote.</title>
        <authorList>
            <person name="Schonknecht G."/>
            <person name="Chen W.H."/>
            <person name="Ternes C.M."/>
            <person name="Barbier G.G."/>
            <person name="Shrestha R.P."/>
            <person name="Stanke M."/>
            <person name="Brautigam A."/>
            <person name="Baker B.J."/>
            <person name="Banfield J.F."/>
            <person name="Garavito R.M."/>
            <person name="Carr K."/>
            <person name="Wilkerson C."/>
            <person name="Rensing S.A."/>
            <person name="Gagneul D."/>
            <person name="Dickenson N.E."/>
            <person name="Oesterhelt C."/>
            <person name="Lercher M.J."/>
            <person name="Weber A.P."/>
        </authorList>
    </citation>
    <scope>NUCLEOTIDE SEQUENCE [LARGE SCALE GENOMIC DNA]</scope>
    <source>
        <strain evidence="6">074W</strain>
    </source>
</reference>
<gene>
    <name evidence="5" type="ORF">Gasu_46880</name>
</gene>
<dbReference type="InterPro" id="IPR019734">
    <property type="entry name" value="TPR_rpt"/>
</dbReference>
<dbReference type="Proteomes" id="UP000030680">
    <property type="component" value="Unassembled WGS sequence"/>
</dbReference>
<dbReference type="KEGG" id="gsl:Gasu_46880"/>
<dbReference type="GO" id="GO:0003755">
    <property type="term" value="F:peptidyl-prolyl cis-trans isomerase activity"/>
    <property type="evidence" value="ECO:0007669"/>
    <property type="project" value="UniProtKB-EC"/>
</dbReference>
<dbReference type="PANTHER" id="PTHR46512:SF9">
    <property type="entry name" value="PEPTIDYLPROLYL ISOMERASE"/>
    <property type="match status" value="1"/>
</dbReference>
<dbReference type="InterPro" id="IPR050754">
    <property type="entry name" value="FKBP4/5/8-like"/>
</dbReference>
<dbReference type="EC" id="5.2.1.8" evidence="2"/>
<evidence type="ECO:0000256" key="1">
    <source>
        <dbReference type="ARBA" id="ARBA00000971"/>
    </source>
</evidence>
<proteinExistence type="predicted"/>
<dbReference type="STRING" id="130081.M2XVL8"/>
<dbReference type="Gramene" id="EME27698">
    <property type="protein sequence ID" value="EME27698"/>
    <property type="gene ID" value="Gasu_46880"/>
</dbReference>
<keyword evidence="4" id="KW-0413">Isomerase</keyword>
<evidence type="ECO:0000256" key="2">
    <source>
        <dbReference type="ARBA" id="ARBA00013194"/>
    </source>
</evidence>
<dbReference type="PANTHER" id="PTHR46512">
    <property type="entry name" value="PEPTIDYLPROLYL ISOMERASE"/>
    <property type="match status" value="1"/>
</dbReference>
<dbReference type="AlphaFoldDB" id="M2XVL8"/>
<dbReference type="OrthoDB" id="629492at2759"/>
<organism evidence="5 6">
    <name type="scientific">Galdieria sulphuraria</name>
    <name type="common">Red alga</name>
    <dbReference type="NCBI Taxonomy" id="130081"/>
    <lineage>
        <taxon>Eukaryota</taxon>
        <taxon>Rhodophyta</taxon>
        <taxon>Bangiophyceae</taxon>
        <taxon>Galdieriales</taxon>
        <taxon>Galdieriaceae</taxon>
        <taxon>Galdieria</taxon>
    </lineage>
</organism>
<dbReference type="EMBL" id="KB454528">
    <property type="protein sequence ID" value="EME27698.1"/>
    <property type="molecule type" value="Genomic_DNA"/>
</dbReference>
<sequence length="255" mass="29442">MTKQLNCLSHWFRKDKETLVDNTRCSCETLQLYNDNTESISVSELKERANALYKQKRLLEAEQVYMIAITQIEDERRVPITNTKPPFQEEKRSTLQALYSNLAQTRLILEKFQEAERDAKKAIDLHQKGTCSTKVLVKSLLRRSSAFLNLLQLDSALASLEQVRKLEPNNPECHRLYSLVTQALVDQGTEASSNYEQKNQRRHILDSPQSLLFAVRTDKQPNEYLSSQISKTYSKPCALIQELCFEEGNLNNNKE</sequence>
<dbReference type="SUPFAM" id="SSF48452">
    <property type="entry name" value="TPR-like"/>
    <property type="match status" value="1"/>
</dbReference>
<dbReference type="GeneID" id="17086586"/>
<evidence type="ECO:0000313" key="5">
    <source>
        <dbReference type="EMBL" id="EME27698.1"/>
    </source>
</evidence>
<keyword evidence="6" id="KW-1185">Reference proteome</keyword>
<dbReference type="Gene3D" id="1.25.40.10">
    <property type="entry name" value="Tetratricopeptide repeat domain"/>
    <property type="match status" value="1"/>
</dbReference>
<evidence type="ECO:0000256" key="3">
    <source>
        <dbReference type="ARBA" id="ARBA00023110"/>
    </source>
</evidence>
<dbReference type="SMART" id="SM00028">
    <property type="entry name" value="TPR"/>
    <property type="match status" value="3"/>
</dbReference>
<dbReference type="InterPro" id="IPR011990">
    <property type="entry name" value="TPR-like_helical_dom_sf"/>
</dbReference>
<keyword evidence="3" id="KW-0697">Rotamase</keyword>
<name>M2XVL8_GALSU</name>
<comment type="catalytic activity">
    <reaction evidence="1">
        <text>[protein]-peptidylproline (omega=180) = [protein]-peptidylproline (omega=0)</text>
        <dbReference type="Rhea" id="RHEA:16237"/>
        <dbReference type="Rhea" id="RHEA-COMP:10747"/>
        <dbReference type="Rhea" id="RHEA-COMP:10748"/>
        <dbReference type="ChEBI" id="CHEBI:83833"/>
        <dbReference type="ChEBI" id="CHEBI:83834"/>
        <dbReference type="EC" id="5.2.1.8"/>
    </reaction>
</comment>
<dbReference type="RefSeq" id="XP_005704218.1">
    <property type="nucleotide sequence ID" value="XM_005704161.1"/>
</dbReference>
<evidence type="ECO:0000313" key="6">
    <source>
        <dbReference type="Proteomes" id="UP000030680"/>
    </source>
</evidence>
<evidence type="ECO:0000256" key="4">
    <source>
        <dbReference type="ARBA" id="ARBA00023235"/>
    </source>
</evidence>